<evidence type="ECO:0000313" key="3">
    <source>
        <dbReference type="EMBL" id="KAF2994532.1"/>
    </source>
</evidence>
<reference evidence="3" key="1">
    <citation type="submission" date="2019-04" db="EMBL/GenBank/DDBJ databases">
        <title>Sequencing of skin fungus with MAO and IRED activity.</title>
        <authorList>
            <person name="Marsaioli A.J."/>
            <person name="Bonatto J.M.C."/>
            <person name="Reis Junior O."/>
        </authorList>
    </citation>
    <scope>NUCLEOTIDE SEQUENCE</scope>
    <source>
        <strain evidence="3">30M1</strain>
    </source>
</reference>
<organism evidence="3 4">
    <name type="scientific">Curvularia kusanoi</name>
    <name type="common">Cochliobolus kusanoi</name>
    <dbReference type="NCBI Taxonomy" id="90978"/>
    <lineage>
        <taxon>Eukaryota</taxon>
        <taxon>Fungi</taxon>
        <taxon>Dikarya</taxon>
        <taxon>Ascomycota</taxon>
        <taxon>Pezizomycotina</taxon>
        <taxon>Dothideomycetes</taxon>
        <taxon>Pleosporomycetidae</taxon>
        <taxon>Pleosporales</taxon>
        <taxon>Pleosporineae</taxon>
        <taxon>Pleosporaceae</taxon>
        <taxon>Curvularia</taxon>
    </lineage>
</organism>
<feature type="region of interest" description="Disordered" evidence="1">
    <location>
        <begin position="689"/>
        <end position="710"/>
    </location>
</feature>
<dbReference type="AlphaFoldDB" id="A0A9P4T479"/>
<accession>A0A9P4T479</accession>
<feature type="region of interest" description="Disordered" evidence="1">
    <location>
        <begin position="734"/>
        <end position="844"/>
    </location>
</feature>
<dbReference type="EMBL" id="SWKU01000040">
    <property type="protein sequence ID" value="KAF2994532.1"/>
    <property type="molecule type" value="Genomic_DNA"/>
</dbReference>
<dbReference type="OrthoDB" id="3889716at2759"/>
<gene>
    <name evidence="3" type="ORF">E8E13_003444</name>
</gene>
<dbReference type="PROSITE" id="PS50181">
    <property type="entry name" value="FBOX"/>
    <property type="match status" value="1"/>
</dbReference>
<feature type="domain" description="F-box" evidence="2">
    <location>
        <begin position="36"/>
        <end position="82"/>
    </location>
</feature>
<evidence type="ECO:0000259" key="2">
    <source>
        <dbReference type="PROSITE" id="PS50181"/>
    </source>
</evidence>
<feature type="compositionally biased region" description="Basic and acidic residues" evidence="1">
    <location>
        <begin position="833"/>
        <end position="844"/>
    </location>
</feature>
<comment type="caution">
    <text evidence="3">The sequence shown here is derived from an EMBL/GenBank/DDBJ whole genome shotgun (WGS) entry which is preliminary data.</text>
</comment>
<evidence type="ECO:0000256" key="1">
    <source>
        <dbReference type="SAM" id="MobiDB-lite"/>
    </source>
</evidence>
<feature type="compositionally biased region" description="Low complexity" evidence="1">
    <location>
        <begin position="803"/>
        <end position="830"/>
    </location>
</feature>
<dbReference type="InterPro" id="IPR001810">
    <property type="entry name" value="F-box_dom"/>
</dbReference>
<feature type="region of interest" description="Disordered" evidence="1">
    <location>
        <begin position="1"/>
        <end position="22"/>
    </location>
</feature>
<name>A0A9P4T479_CURKU</name>
<protein>
    <recommendedName>
        <fullName evidence="2">F-box domain-containing protein</fullName>
    </recommendedName>
</protein>
<evidence type="ECO:0000313" key="4">
    <source>
        <dbReference type="Proteomes" id="UP000801428"/>
    </source>
</evidence>
<keyword evidence="4" id="KW-1185">Reference proteome</keyword>
<dbReference type="Proteomes" id="UP000801428">
    <property type="component" value="Unassembled WGS sequence"/>
</dbReference>
<proteinExistence type="predicted"/>
<sequence>MAPPSPGLDDSESSRGCSPMAFDPLNLRKPKTTVQNSPLFKLPDDIFKCVLDYLDRDEAWSLKRLCKGLSRSESVSQLLYKYPIQLGDVRDLRLGEWKYRTSGQMRWQSFQDSITDENRSYVQKLAMSHWASIDDFRWIEANLPALTSLDISPIKDFVWTPEETWTWKTLAEACPKLFGRLEELEVANWADYTAHSRIEYSYSYNDYRFKQKFRLSRRRGGGSLAKEIFPLCAKLKTLAIRERYSGFHTWNEWEVHQRVCCLVDGVQSYCPSSLTRLKVHDYAPYRSLFSTDATDWSQITDVEIGLYSWMEDRRERDVIGPIPYRITQGHHHREEEEAFDDKSFDECKRDHMTLGNHVVQGVGASFEELLQSLQIISNKYPNLNFKPIHKLENITLHPFHLVNVMQRRQQIFGHGPNQQNNAPPQADPCHNTQVQEAIRWLLQKCDWKPVLAWDSMMCDVFPANLEPNRTFLPKPEVLSRVASMVRILRSLNIPIRLSIGDRANTTPSSGLDGSLYFGDYKTFTGTGDAQTEHLLPTQASFNLSCIAHLVDELTIQYPPDCPSVSGYVRAHRRPSPAEANLMAREKRGWRRFWARYASQFPNLKKLTAHVPADIYEDWAHSALPQLLEDKRWDMLEVGEDAGAGDPNGLFAGWAHPFPGWRFGIGRKKGRFKFVQRVFFRRDDGPLVIEGGSQAGAAAGGVEIGDDEAQRRDERFITDEEIADRAERPNHRFWATAVGKDGADEDAAAATVKEKKGDEAPGAGAKRKADDTPGPATAEAHPSTSNANGHPPPPPPSKKQKTLASSSSSNSAPPATSNSASGSSTADANGDVNGDARRLIDARVG</sequence>